<feature type="region of interest" description="Disordered" evidence="1">
    <location>
        <begin position="461"/>
        <end position="546"/>
    </location>
</feature>
<feature type="region of interest" description="Disordered" evidence="1">
    <location>
        <begin position="564"/>
        <end position="642"/>
    </location>
</feature>
<feature type="compositionally biased region" description="Basic and acidic residues" evidence="1">
    <location>
        <begin position="793"/>
        <end position="823"/>
    </location>
</feature>
<dbReference type="EMBL" id="BQNB010016223">
    <property type="protein sequence ID" value="GJT49269.1"/>
    <property type="molecule type" value="Genomic_DNA"/>
</dbReference>
<feature type="compositionally biased region" description="Basic and acidic residues" evidence="1">
    <location>
        <begin position="628"/>
        <end position="642"/>
    </location>
</feature>
<reference evidence="2" key="1">
    <citation type="journal article" date="2022" name="Int. J. Mol. Sci.">
        <title>Draft Genome of Tanacetum Coccineum: Genomic Comparison of Closely Related Tanacetum-Family Plants.</title>
        <authorList>
            <person name="Yamashiro T."/>
            <person name="Shiraishi A."/>
            <person name="Nakayama K."/>
            <person name="Satake H."/>
        </authorList>
    </citation>
    <scope>NUCLEOTIDE SEQUENCE</scope>
</reference>
<reference evidence="2" key="2">
    <citation type="submission" date="2022-01" db="EMBL/GenBank/DDBJ databases">
        <authorList>
            <person name="Yamashiro T."/>
            <person name="Shiraishi A."/>
            <person name="Satake H."/>
            <person name="Nakayama K."/>
        </authorList>
    </citation>
    <scope>NUCLEOTIDE SEQUENCE</scope>
</reference>
<sequence>MAVLDSCPKHNMVAYLEKSEGNAEFHEIIDFLKRSSIHHALTVSPVVSTTFVEQFWTSAKSKTINNVRHITAKVAGKSVSISEASIRSDLLFDDADGIDSLPNQAIFDAIQLMGYEGDLTVLTFNKALFSPQWRFLFHTINHCLSSKSTSWDQIPTNIATAVICLTSNQKYNFSKLIFDGMLRHLDAKKKFVMYPRFISIFLDKQLANVSVPLDHFPVNTLTSKVFSFMVKKGKHFSGKVTPLFATMLVQPTQDEGAPSERPSEAQPTPSPAPTSEVPHEPQTDSSPAHTSEVPIEQQTDPSPRPSPSPIIPDSIPETSGGNLGGHSSSDKSLSGNEGEMTLQSVYDLCLSLCAQVSDQAKEIQHLKAQLKKLKKQAKPVIHHHRAWLKNVSLKQRLKRKSFHKKQRVHKESVSKQGRKFAKGEPSVQRDPLFDKLPEDTVDHMETENAQDVGRTREIVDEEKELDEDILSTEDVLSTDKEKVSTDRPIVSTDGSKVSTDRQIEGTDEQIKGTEEQIESTDGQRKGTEDHTEEGSVTQATQTPTSTIFGDDETIAKVLLNMSQAKAVSREKEKGVELKDIEETDRPRPTSTRSLLTLRPLPKIDPKDKGKKKIEEEDETDSESDDIPQAEKKFKQLENDEEMARKIQEEWEAEEERNRIAEEKATNEALIRNFDDIKARIEADRLLAERLQEQEREQFTIEERAKFLHDTIAAQRKFLAQQRSEAIRNRPPTKNQLRNQMMTYLKHVGNFKHAELKIKKFEEVQALYEKIKRSDEDFISIGSAEDERLIKRMNEKGVDSSKDQMVKEESKAEVQEESKEEESKRKRKLGTRKKMKSRKRRYIQHTSEDDSEKENDELRLHLSIAPDEEKEVDYEILDRKYPIKEWRTECLGTKPQADKAEHLEEINQNVVIRSNGQKRYFSTLMRVLSIFDREDLNAVYQLVMDRYQDEIPEGFDRVLWGDLMVMFNPDDENEFWNSQLDWIIVSWKLHSSSGVHTLVTEAGLVIHMLVEKKYPLRKKVLVQMLKIKLESEEDSTMALELIRFIKKILAELEPEE</sequence>
<name>A0ABQ5EEC9_9ASTR</name>
<feature type="region of interest" description="Disordered" evidence="1">
    <location>
        <begin position="252"/>
        <end position="336"/>
    </location>
</feature>
<feature type="compositionally biased region" description="Basic and acidic residues" evidence="1">
    <location>
        <begin position="521"/>
        <end position="533"/>
    </location>
</feature>
<evidence type="ECO:0000313" key="2">
    <source>
        <dbReference type="EMBL" id="GJT49269.1"/>
    </source>
</evidence>
<protein>
    <submittedName>
        <fullName evidence="2">Uncharacterized protein</fullName>
    </submittedName>
</protein>
<feature type="compositionally biased region" description="Basic residues" evidence="1">
    <location>
        <begin position="398"/>
        <end position="408"/>
    </location>
</feature>
<comment type="caution">
    <text evidence="2">The sequence shown here is derived from an EMBL/GenBank/DDBJ whole genome shotgun (WGS) entry which is preliminary data.</text>
</comment>
<dbReference type="Proteomes" id="UP001151760">
    <property type="component" value="Unassembled WGS sequence"/>
</dbReference>
<proteinExistence type="predicted"/>
<evidence type="ECO:0000256" key="1">
    <source>
        <dbReference type="SAM" id="MobiDB-lite"/>
    </source>
</evidence>
<feature type="compositionally biased region" description="Basic and acidic residues" evidence="1">
    <location>
        <begin position="567"/>
        <end position="587"/>
    </location>
</feature>
<feature type="compositionally biased region" description="Acidic residues" evidence="1">
    <location>
        <begin position="615"/>
        <end position="627"/>
    </location>
</feature>
<feature type="compositionally biased region" description="Polar residues" evidence="1">
    <location>
        <begin position="534"/>
        <end position="546"/>
    </location>
</feature>
<feature type="region of interest" description="Disordered" evidence="1">
    <location>
        <begin position="793"/>
        <end position="855"/>
    </location>
</feature>
<evidence type="ECO:0000313" key="3">
    <source>
        <dbReference type="Proteomes" id="UP001151760"/>
    </source>
</evidence>
<feature type="compositionally biased region" description="Basic residues" evidence="1">
    <location>
        <begin position="824"/>
        <end position="842"/>
    </location>
</feature>
<organism evidence="2 3">
    <name type="scientific">Tanacetum coccineum</name>
    <dbReference type="NCBI Taxonomy" id="301880"/>
    <lineage>
        <taxon>Eukaryota</taxon>
        <taxon>Viridiplantae</taxon>
        <taxon>Streptophyta</taxon>
        <taxon>Embryophyta</taxon>
        <taxon>Tracheophyta</taxon>
        <taxon>Spermatophyta</taxon>
        <taxon>Magnoliopsida</taxon>
        <taxon>eudicotyledons</taxon>
        <taxon>Gunneridae</taxon>
        <taxon>Pentapetalae</taxon>
        <taxon>asterids</taxon>
        <taxon>campanulids</taxon>
        <taxon>Asterales</taxon>
        <taxon>Asteraceae</taxon>
        <taxon>Asteroideae</taxon>
        <taxon>Anthemideae</taxon>
        <taxon>Anthemidinae</taxon>
        <taxon>Tanacetum</taxon>
    </lineage>
</organism>
<gene>
    <name evidence="2" type="ORF">Tco_0975426</name>
</gene>
<feature type="compositionally biased region" description="Low complexity" evidence="1">
    <location>
        <begin position="588"/>
        <end position="600"/>
    </location>
</feature>
<keyword evidence="3" id="KW-1185">Reference proteome</keyword>
<accession>A0ABQ5EEC9</accession>
<feature type="compositionally biased region" description="Polar residues" evidence="1">
    <location>
        <begin position="317"/>
        <end position="335"/>
    </location>
</feature>
<feature type="region of interest" description="Disordered" evidence="1">
    <location>
        <begin position="398"/>
        <end position="434"/>
    </location>
</feature>
<feature type="compositionally biased region" description="Acidic residues" evidence="1">
    <location>
        <begin position="461"/>
        <end position="471"/>
    </location>
</feature>
<feature type="compositionally biased region" description="Basic and acidic residues" evidence="1">
    <location>
        <begin position="498"/>
        <end position="514"/>
    </location>
</feature>